<protein>
    <submittedName>
        <fullName evidence="2">Uncharacterized protein</fullName>
    </submittedName>
</protein>
<feature type="compositionally biased region" description="Polar residues" evidence="1">
    <location>
        <begin position="139"/>
        <end position="150"/>
    </location>
</feature>
<feature type="compositionally biased region" description="Basic and acidic residues" evidence="1">
    <location>
        <begin position="153"/>
        <end position="162"/>
    </location>
</feature>
<feature type="compositionally biased region" description="Basic residues" evidence="1">
    <location>
        <begin position="163"/>
        <end position="180"/>
    </location>
</feature>
<comment type="caution">
    <text evidence="2">The sequence shown here is derived from an EMBL/GenBank/DDBJ whole genome shotgun (WGS) entry which is preliminary data.</text>
</comment>
<dbReference type="Proteomes" id="UP001439008">
    <property type="component" value="Unassembled WGS sequence"/>
</dbReference>
<evidence type="ECO:0000313" key="3">
    <source>
        <dbReference type="Proteomes" id="UP001439008"/>
    </source>
</evidence>
<dbReference type="EMBL" id="JBDODL010000049">
    <property type="protein sequence ID" value="MES1918372.1"/>
    <property type="molecule type" value="Genomic_DNA"/>
</dbReference>
<gene>
    <name evidence="2" type="ORF">MHBO_000344</name>
</gene>
<feature type="region of interest" description="Disordered" evidence="1">
    <location>
        <begin position="1"/>
        <end position="61"/>
    </location>
</feature>
<feature type="compositionally biased region" description="Basic and acidic residues" evidence="1">
    <location>
        <begin position="181"/>
        <end position="195"/>
    </location>
</feature>
<evidence type="ECO:0000256" key="1">
    <source>
        <dbReference type="SAM" id="MobiDB-lite"/>
    </source>
</evidence>
<proteinExistence type="predicted"/>
<name>A0ABV2AFC5_9EUKA</name>
<feature type="compositionally biased region" description="Basic residues" evidence="1">
    <location>
        <begin position="44"/>
        <end position="58"/>
    </location>
</feature>
<feature type="region of interest" description="Disordered" evidence="1">
    <location>
        <begin position="130"/>
        <end position="195"/>
    </location>
</feature>
<reference evidence="2 3" key="1">
    <citation type="journal article" date="2024" name="BMC Biol.">
        <title>Comparative genomics of Ascetosporea gives new insight into the evolutionary basis for animal parasitism in Rhizaria.</title>
        <authorList>
            <person name="Hiltunen Thoren M."/>
            <person name="Onut-Brannstrom I."/>
            <person name="Alfjorden A."/>
            <person name="Peckova H."/>
            <person name="Swords F."/>
            <person name="Hooper C."/>
            <person name="Holzer A.S."/>
            <person name="Bass D."/>
            <person name="Burki F."/>
        </authorList>
    </citation>
    <scope>NUCLEOTIDE SEQUENCE [LARGE SCALE GENOMIC DNA]</scope>
    <source>
        <strain evidence="2">20-A016</strain>
    </source>
</reference>
<sequence>MPKLRFKNGVSIKPEKSAKKGGKMAKELPKKNSPKHKNGDRDKSRTKRKQRSRFRKHRMIPDNYHLNSVITDVMMRNRIKDEEQLDNAKKSLFSLTRNAVESNDVRLLSEFISSNDAEKKYSKMLDQLKEAPPVESDANKPTNKTGSKNRGNLFRENKEQKPKNRNKRKRWNRRQRKIKSSFKERKLEKTEESEKIDLEPVDFSIIEQPLIVPKFLQNEE</sequence>
<accession>A0ABV2AFC5</accession>
<keyword evidence="3" id="KW-1185">Reference proteome</keyword>
<evidence type="ECO:0000313" key="2">
    <source>
        <dbReference type="EMBL" id="MES1918372.1"/>
    </source>
</evidence>
<organism evidence="2 3">
    <name type="scientific">Bonamia ostreae</name>
    <dbReference type="NCBI Taxonomy" id="126728"/>
    <lineage>
        <taxon>Eukaryota</taxon>
        <taxon>Sar</taxon>
        <taxon>Rhizaria</taxon>
        <taxon>Endomyxa</taxon>
        <taxon>Ascetosporea</taxon>
        <taxon>Haplosporida</taxon>
        <taxon>Bonamia</taxon>
    </lineage>
</organism>
<feature type="compositionally biased region" description="Basic and acidic residues" evidence="1">
    <location>
        <begin position="13"/>
        <end position="30"/>
    </location>
</feature>